<evidence type="ECO:0000313" key="2">
    <source>
        <dbReference type="Proteomes" id="UP000030754"/>
    </source>
</evidence>
<dbReference type="Gene3D" id="3.90.70.80">
    <property type="match status" value="1"/>
</dbReference>
<reference evidence="1" key="2">
    <citation type="submission" date="2013-10" db="EMBL/GenBank/DDBJ databases">
        <authorList>
            <person name="Aslett M."/>
        </authorList>
    </citation>
    <scope>NUCLEOTIDE SEQUENCE [LARGE SCALE GENOMIC DNA]</scope>
    <source>
        <strain evidence="1">Houghton</strain>
    </source>
</reference>
<dbReference type="EMBL" id="HG723122">
    <property type="protein sequence ID" value="CDJ65299.1"/>
    <property type="molecule type" value="Genomic_DNA"/>
</dbReference>
<gene>
    <name evidence="1" type="ORF">ENH_00006950</name>
</gene>
<dbReference type="AlphaFoldDB" id="U6MS50"/>
<accession>U6MS50</accession>
<proteinExistence type="predicted"/>
<keyword evidence="2" id="KW-1185">Reference proteome</keyword>
<reference evidence="1" key="1">
    <citation type="submission" date="2013-10" db="EMBL/GenBank/DDBJ databases">
        <title>Genomic analysis of the causative agents of coccidiosis in chickens.</title>
        <authorList>
            <person name="Reid A.J."/>
            <person name="Blake D."/>
            <person name="Billington K."/>
            <person name="Browne H."/>
            <person name="Dunn M."/>
            <person name="Hung S."/>
            <person name="Kawahara F."/>
            <person name="Miranda-Saavedra D."/>
            <person name="Mourier T."/>
            <person name="Nagra H."/>
            <person name="Otto T.D."/>
            <person name="Rawlings N."/>
            <person name="Sanchez A."/>
            <person name="Sanders M."/>
            <person name="Subramaniam C."/>
            <person name="Tay Y."/>
            <person name="Dear P."/>
            <person name="Doerig C."/>
            <person name="Gruber A."/>
            <person name="Parkinson J."/>
            <person name="Shirley M."/>
            <person name="Wan K.L."/>
            <person name="Berriman M."/>
            <person name="Tomley F."/>
            <person name="Pain A."/>
        </authorList>
    </citation>
    <scope>NUCLEOTIDE SEQUENCE [LARGE SCALE GENOMIC DNA]</scope>
    <source>
        <strain evidence="1">Houghton</strain>
    </source>
</reference>
<dbReference type="VEuPathDB" id="ToxoDB:ENH_00006950"/>
<evidence type="ECO:0008006" key="3">
    <source>
        <dbReference type="Google" id="ProtNLM"/>
    </source>
</evidence>
<evidence type="ECO:0000313" key="1">
    <source>
        <dbReference type="EMBL" id="CDJ65299.1"/>
    </source>
</evidence>
<dbReference type="Proteomes" id="UP000030754">
    <property type="component" value="Unassembled WGS sequence"/>
</dbReference>
<dbReference type="RefSeq" id="XP_013433766.1">
    <property type="nucleotide sequence ID" value="XM_013578312.1"/>
</dbReference>
<organism evidence="1 2">
    <name type="scientific">Eimeria necatrix</name>
    <dbReference type="NCBI Taxonomy" id="51315"/>
    <lineage>
        <taxon>Eukaryota</taxon>
        <taxon>Sar</taxon>
        <taxon>Alveolata</taxon>
        <taxon>Apicomplexa</taxon>
        <taxon>Conoidasida</taxon>
        <taxon>Coccidia</taxon>
        <taxon>Eucoccidiorida</taxon>
        <taxon>Eimeriorina</taxon>
        <taxon>Eimeriidae</taxon>
        <taxon>Eimeria</taxon>
    </lineage>
</organism>
<dbReference type="OrthoDB" id="331485at2759"/>
<protein>
    <recommendedName>
        <fullName evidence="3">OTU-like cysteine protease domain-containing protein</fullName>
    </recommendedName>
</protein>
<name>U6MS50_9EIME</name>
<sequence length="434" mass="44969">MACLVAPGAFRCAAAVSVSRSAAATAAAAAAAAAATPAASVFPDPLSGRSAVDEAIFSHGKDSSSMPRAATNAAAAAAAAAALAAMATGTLSLNADGSSSTSAAAAADSHAAAADLMSRRRECLLQALGAAVEAARCPTTDKGCVAAAQAKWISKCAASRSQAQQQQGQQQRLLRLQQKQQPPLQQLPSSISFPSLIYDAASYGLDAARSGLGCMYRGGVFAACSLKSIMNYSQRKQWIPLGPKWSARLKKYNLAMKRADAGGGGDCLFLSVALGLSGSGGRSYGVQELRRAAANKAAGIDGCDPNAAFADGEEEKFMERLAVLASIEEGGDWEESWSPMSILHNKDIYVTAQGDCFDVSTPLGKAKALHYELRLPGNNHWGTSADICALEDALDVGIVVMDDSTGGIYPTGCEEKKRSKYMFIYYVVSLTATP</sequence>
<dbReference type="GeneID" id="25470885"/>